<gene>
    <name evidence="2" type="ORF">BJ983_002828</name>
</gene>
<keyword evidence="1" id="KW-1133">Transmembrane helix</keyword>
<dbReference type="InterPro" id="IPR021315">
    <property type="entry name" value="Gap/Sap"/>
</dbReference>
<sequence length="223" mass="22614">MSPEAIVLGLLSAVRATPLALVSGFLLARTPARLVAAYLVGGLLVSLPVGIGAVLVFGATAGTSESGIGRDVVDVLLGAAALGYAVGYATGRFGQRAPDAGPGRFGALTERLRTPTVPVAAAAGIATNLPGLYYLAALVAILETQPGPASAVFQVLLYNVLRFSLPAAALALVVLRPAQAQRVTEAVRAFGVRHRRTLIVGAATVVGLYLVVRGVDGLLGSHT</sequence>
<feature type="transmembrane region" description="Helical" evidence="1">
    <location>
        <begin position="35"/>
        <end position="60"/>
    </location>
</feature>
<dbReference type="EMBL" id="JACCBN010000001">
    <property type="protein sequence ID" value="NYD36726.1"/>
    <property type="molecule type" value="Genomic_DNA"/>
</dbReference>
<reference evidence="2 3" key="1">
    <citation type="submission" date="2020-07" db="EMBL/GenBank/DDBJ databases">
        <title>Sequencing the genomes of 1000 actinobacteria strains.</title>
        <authorList>
            <person name="Klenk H.-P."/>
        </authorList>
    </citation>
    <scope>NUCLEOTIDE SEQUENCE [LARGE SCALE GENOMIC DNA]</scope>
    <source>
        <strain evidence="2 3">DSM 45772</strain>
    </source>
</reference>
<keyword evidence="1" id="KW-0472">Membrane</keyword>
<accession>A0A7Y9J663</accession>
<keyword evidence="1" id="KW-0812">Transmembrane</keyword>
<comment type="caution">
    <text evidence="2">The sequence shown here is derived from an EMBL/GenBank/DDBJ whole genome shotgun (WGS) entry which is preliminary data.</text>
</comment>
<feature type="transmembrane region" description="Helical" evidence="1">
    <location>
        <begin position="112"/>
        <end position="136"/>
    </location>
</feature>
<feature type="transmembrane region" description="Helical" evidence="1">
    <location>
        <begin position="156"/>
        <end position="175"/>
    </location>
</feature>
<evidence type="ECO:0000256" key="1">
    <source>
        <dbReference type="SAM" id="Phobius"/>
    </source>
</evidence>
<feature type="transmembrane region" description="Helical" evidence="1">
    <location>
        <begin position="196"/>
        <end position="215"/>
    </location>
</feature>
<name>A0A7Y9J663_9PSEU</name>
<dbReference type="RefSeq" id="WP_179794359.1">
    <property type="nucleotide sequence ID" value="NZ_BAABHP010000021.1"/>
</dbReference>
<evidence type="ECO:0000313" key="3">
    <source>
        <dbReference type="Proteomes" id="UP000535890"/>
    </source>
</evidence>
<proteinExistence type="predicted"/>
<organism evidence="2 3">
    <name type="scientific">Actinomycetospora corticicola</name>
    <dbReference type="NCBI Taxonomy" id="663602"/>
    <lineage>
        <taxon>Bacteria</taxon>
        <taxon>Bacillati</taxon>
        <taxon>Actinomycetota</taxon>
        <taxon>Actinomycetes</taxon>
        <taxon>Pseudonocardiales</taxon>
        <taxon>Pseudonocardiaceae</taxon>
        <taxon>Actinomycetospora</taxon>
    </lineage>
</organism>
<dbReference type="Proteomes" id="UP000535890">
    <property type="component" value="Unassembled WGS sequence"/>
</dbReference>
<dbReference type="AlphaFoldDB" id="A0A7Y9J663"/>
<keyword evidence="3" id="KW-1185">Reference proteome</keyword>
<evidence type="ECO:0008006" key="4">
    <source>
        <dbReference type="Google" id="ProtNLM"/>
    </source>
</evidence>
<dbReference type="Pfam" id="PF11139">
    <property type="entry name" value="SfLAP"/>
    <property type="match status" value="1"/>
</dbReference>
<feature type="transmembrane region" description="Helical" evidence="1">
    <location>
        <begin position="72"/>
        <end position="91"/>
    </location>
</feature>
<evidence type="ECO:0000313" key="2">
    <source>
        <dbReference type="EMBL" id="NYD36726.1"/>
    </source>
</evidence>
<protein>
    <recommendedName>
        <fullName evidence="4">Sap-like sulfolipid-1-addressing protein</fullName>
    </recommendedName>
</protein>
<feature type="transmembrane region" description="Helical" evidence="1">
    <location>
        <begin position="6"/>
        <end position="28"/>
    </location>
</feature>